<evidence type="ECO:0000256" key="2">
    <source>
        <dbReference type="SAM" id="Phobius"/>
    </source>
</evidence>
<dbReference type="AlphaFoldDB" id="A0A660SH21"/>
<reference evidence="3 4" key="1">
    <citation type="submission" date="2018-06" db="EMBL/GenBank/DDBJ databases">
        <title>Extensive metabolic versatility and redundancy in microbially diverse, dynamic hydrothermal sediments.</title>
        <authorList>
            <person name="Dombrowski N."/>
            <person name="Teske A."/>
            <person name="Baker B.J."/>
        </authorList>
    </citation>
    <scope>NUCLEOTIDE SEQUENCE [LARGE SCALE GENOMIC DNA]</scope>
    <source>
        <strain evidence="3">B36_G15</strain>
    </source>
</reference>
<evidence type="ECO:0008006" key="5">
    <source>
        <dbReference type="Google" id="ProtNLM"/>
    </source>
</evidence>
<comment type="caution">
    <text evidence="3">The sequence shown here is derived from an EMBL/GenBank/DDBJ whole genome shotgun (WGS) entry which is preliminary data.</text>
</comment>
<dbReference type="SUPFAM" id="SSF69318">
    <property type="entry name" value="Integrin alpha N-terminal domain"/>
    <property type="match status" value="1"/>
</dbReference>
<dbReference type="Proteomes" id="UP000268469">
    <property type="component" value="Unassembled WGS sequence"/>
</dbReference>
<dbReference type="NCBIfam" id="TIGR04183">
    <property type="entry name" value="Por_Secre_tail"/>
    <property type="match status" value="1"/>
</dbReference>
<dbReference type="InterPro" id="IPR028994">
    <property type="entry name" value="Integrin_alpha_N"/>
</dbReference>
<sequence>MAGCGYYFLLEVFMRGMVILLTIISLSGLDYVESSSGLIPPSLEGGRTELEFCDLNKDGKIDIVSIGDHGNPNIQSDQHGIIVWFGDGTGRWSSYMNGNFGYGGIAVGDVNNDGDWDVGYGMHHNYSGNDFGDQLMEVALGDGTGRNWTPWDDSLATHGQDWGMFASDFADIDNDGDLDFGSVSFGADDGVWVYLNNRNGTWSKSFGFIGGNSTMHFVFADFNRDGKADFAVGHQFGTVYIGDGSGGFTKGDGNLPPPGTLGHRGVSIGDVNNDGCDDIAFINSNRGIEVWTYKGPNTWQDFSGNLPSTGDYSATQLFDMDVDGNLDVCAFGGGLVTIWTGDGNGNWIKAAEFTTPSPGSFQAFRVGGDCDHNGYPDIALVCRQGSWPNYKNYIHVYKESSTPSQLSIKPIRPRGRERYYSGSIHFIDWLSAVPTGTATIDLYLSTSGPSGPWTEIATGLPNSDRYQWLVPQAPSDNCYIRYIINLGNRSDTAITPAAFEIIGSPEVESEWEFQDHFTIQPNPAHREIQIEYSLARRTDITITAVDVSGRLLRRILTGTEGPGSYRAVWTNPPPGIYYIVIQTEDRIGSKKVVIY</sequence>
<evidence type="ECO:0000313" key="4">
    <source>
        <dbReference type="Proteomes" id="UP000268469"/>
    </source>
</evidence>
<evidence type="ECO:0000313" key="3">
    <source>
        <dbReference type="EMBL" id="RKX69280.1"/>
    </source>
</evidence>
<organism evidence="3 4">
    <name type="scientific">candidate division WOR-3 bacterium</name>
    <dbReference type="NCBI Taxonomy" id="2052148"/>
    <lineage>
        <taxon>Bacteria</taxon>
        <taxon>Bacteria division WOR-3</taxon>
    </lineage>
</organism>
<protein>
    <recommendedName>
        <fullName evidence="5">Secretion system C-terminal sorting domain-containing protein</fullName>
    </recommendedName>
</protein>
<evidence type="ECO:0000256" key="1">
    <source>
        <dbReference type="ARBA" id="ARBA00022729"/>
    </source>
</evidence>
<keyword evidence="2" id="KW-0472">Membrane</keyword>
<feature type="transmembrane region" description="Helical" evidence="2">
    <location>
        <begin position="12"/>
        <end position="32"/>
    </location>
</feature>
<dbReference type="Gene3D" id="2.130.10.130">
    <property type="entry name" value="Integrin alpha, N-terminal"/>
    <property type="match status" value="2"/>
</dbReference>
<dbReference type="EMBL" id="QNBE01000094">
    <property type="protein sequence ID" value="RKX69280.1"/>
    <property type="molecule type" value="Genomic_DNA"/>
</dbReference>
<proteinExistence type="predicted"/>
<dbReference type="InterPro" id="IPR026444">
    <property type="entry name" value="Secre_tail"/>
</dbReference>
<keyword evidence="2" id="KW-0812">Transmembrane</keyword>
<dbReference type="Pfam" id="PF13517">
    <property type="entry name" value="FG-GAP_3"/>
    <property type="match status" value="3"/>
</dbReference>
<dbReference type="PANTHER" id="PTHR46580:SF2">
    <property type="entry name" value="MAM DOMAIN-CONTAINING PROTEIN"/>
    <property type="match status" value="1"/>
</dbReference>
<name>A0A660SH21_UNCW3</name>
<keyword evidence="2" id="KW-1133">Transmembrane helix</keyword>
<dbReference type="InterPro" id="IPR013517">
    <property type="entry name" value="FG-GAP"/>
</dbReference>
<accession>A0A660SH21</accession>
<keyword evidence="1" id="KW-0732">Signal</keyword>
<dbReference type="PANTHER" id="PTHR46580">
    <property type="entry name" value="SENSOR KINASE-RELATED"/>
    <property type="match status" value="1"/>
</dbReference>
<gene>
    <name evidence="3" type="ORF">DRP53_08675</name>
</gene>